<evidence type="ECO:0000256" key="1">
    <source>
        <dbReference type="SAM" id="MobiDB-lite"/>
    </source>
</evidence>
<gene>
    <name evidence="2" type="ORF">MEUPH1_LOCUS13551</name>
</gene>
<evidence type="ECO:0000313" key="2">
    <source>
        <dbReference type="EMBL" id="CAI6357987.1"/>
    </source>
</evidence>
<organism evidence="2 3">
    <name type="scientific">Macrosiphum euphorbiae</name>
    <name type="common">potato aphid</name>
    <dbReference type="NCBI Taxonomy" id="13131"/>
    <lineage>
        <taxon>Eukaryota</taxon>
        <taxon>Metazoa</taxon>
        <taxon>Ecdysozoa</taxon>
        <taxon>Arthropoda</taxon>
        <taxon>Hexapoda</taxon>
        <taxon>Insecta</taxon>
        <taxon>Pterygota</taxon>
        <taxon>Neoptera</taxon>
        <taxon>Paraneoptera</taxon>
        <taxon>Hemiptera</taxon>
        <taxon>Sternorrhyncha</taxon>
        <taxon>Aphidomorpha</taxon>
        <taxon>Aphidoidea</taxon>
        <taxon>Aphididae</taxon>
        <taxon>Macrosiphini</taxon>
        <taxon>Macrosiphum</taxon>
    </lineage>
</organism>
<sequence length="121" mass="13754">MTEIFGKLVPSNLRKLDYRQRLIAQQQINNTLFNLEMNSIYPQVHQLYSSTPTSSPSLSVYEMPQFPSQPSPAYLSSTNSPSLQDGIQFSRQSPLPHTQSSEYQLEYQIPQQAGLGTFQLQ</sequence>
<accession>A0AAV0WQX8</accession>
<feature type="compositionally biased region" description="Polar residues" evidence="1">
    <location>
        <begin position="74"/>
        <end position="103"/>
    </location>
</feature>
<dbReference type="AlphaFoldDB" id="A0AAV0WQX8"/>
<keyword evidence="3" id="KW-1185">Reference proteome</keyword>
<reference evidence="2 3" key="1">
    <citation type="submission" date="2023-01" db="EMBL/GenBank/DDBJ databases">
        <authorList>
            <person name="Whitehead M."/>
        </authorList>
    </citation>
    <scope>NUCLEOTIDE SEQUENCE [LARGE SCALE GENOMIC DNA]</scope>
</reference>
<comment type="caution">
    <text evidence="2">The sequence shown here is derived from an EMBL/GenBank/DDBJ whole genome shotgun (WGS) entry which is preliminary data.</text>
</comment>
<dbReference type="Proteomes" id="UP001160148">
    <property type="component" value="Unassembled WGS sequence"/>
</dbReference>
<evidence type="ECO:0000313" key="3">
    <source>
        <dbReference type="Proteomes" id="UP001160148"/>
    </source>
</evidence>
<feature type="region of interest" description="Disordered" evidence="1">
    <location>
        <begin position="49"/>
        <end position="106"/>
    </location>
</feature>
<dbReference type="EMBL" id="CARXXK010000002">
    <property type="protein sequence ID" value="CAI6357987.1"/>
    <property type="molecule type" value="Genomic_DNA"/>
</dbReference>
<name>A0AAV0WQX8_9HEMI</name>
<protein>
    <submittedName>
        <fullName evidence="2">Uncharacterized protein</fullName>
    </submittedName>
</protein>
<proteinExistence type="predicted"/>
<feature type="compositionally biased region" description="Low complexity" evidence="1">
    <location>
        <begin position="49"/>
        <end position="59"/>
    </location>
</feature>